<feature type="signal peptide" evidence="1">
    <location>
        <begin position="1"/>
        <end position="21"/>
    </location>
</feature>
<accession>A0A1N6RM27</accession>
<proteinExistence type="predicted"/>
<name>A0A1N6RM27_9FLAO</name>
<dbReference type="InterPro" id="IPR006124">
    <property type="entry name" value="Metalloenzyme"/>
</dbReference>
<dbReference type="GO" id="GO:0003824">
    <property type="term" value="F:catalytic activity"/>
    <property type="evidence" value="ECO:0007669"/>
    <property type="project" value="InterPro"/>
</dbReference>
<dbReference type="OrthoDB" id="9791578at2"/>
<dbReference type="Proteomes" id="UP000186953">
    <property type="component" value="Unassembled WGS sequence"/>
</dbReference>
<dbReference type="GO" id="GO:0046872">
    <property type="term" value="F:metal ion binding"/>
    <property type="evidence" value="ECO:0007669"/>
    <property type="project" value="InterPro"/>
</dbReference>
<gene>
    <name evidence="3" type="ORF">SAMN05421797_1011331</name>
</gene>
<evidence type="ECO:0000313" key="3">
    <source>
        <dbReference type="EMBL" id="SIQ29827.1"/>
    </source>
</evidence>
<keyword evidence="4" id="KW-1185">Reference proteome</keyword>
<feature type="chain" id="PRO_5013111338" evidence="1">
    <location>
        <begin position="22"/>
        <end position="361"/>
    </location>
</feature>
<evidence type="ECO:0000259" key="2">
    <source>
        <dbReference type="Pfam" id="PF01676"/>
    </source>
</evidence>
<dbReference type="InterPro" id="IPR017850">
    <property type="entry name" value="Alkaline_phosphatase_core_sf"/>
</dbReference>
<dbReference type="AlphaFoldDB" id="A0A1N6RM27"/>
<dbReference type="EMBL" id="FTMA01000001">
    <property type="protein sequence ID" value="SIQ29827.1"/>
    <property type="molecule type" value="Genomic_DNA"/>
</dbReference>
<evidence type="ECO:0000313" key="4">
    <source>
        <dbReference type="Proteomes" id="UP000186953"/>
    </source>
</evidence>
<protein>
    <submittedName>
        <fullName evidence="3">Metalloenzyme superfamily protein</fullName>
    </submittedName>
</protein>
<dbReference type="SUPFAM" id="SSF53649">
    <property type="entry name" value="Alkaline phosphatase-like"/>
    <property type="match status" value="1"/>
</dbReference>
<feature type="domain" description="Metalloenzyme" evidence="2">
    <location>
        <begin position="220"/>
        <end position="347"/>
    </location>
</feature>
<organism evidence="3 4">
    <name type="scientific">Maribacter ulvicola</name>
    <dbReference type="NCBI Taxonomy" id="228959"/>
    <lineage>
        <taxon>Bacteria</taxon>
        <taxon>Pseudomonadati</taxon>
        <taxon>Bacteroidota</taxon>
        <taxon>Flavobacteriia</taxon>
        <taxon>Flavobacteriales</taxon>
        <taxon>Flavobacteriaceae</taxon>
        <taxon>Maribacter</taxon>
    </lineage>
</organism>
<dbReference type="STRING" id="228959.SAMN05421797_1011331"/>
<sequence>MKLLLRTLLLLLLLASTQVIAQEAKNSNVFLITLDGVRWQDVFTGVDMNLLNSDYTHNKDELTKKFVGKSKNENRKMLMPFFWNTIAEEGQLYGNRNKGSKVNLTNTMLFSYPGYNEILSGKADDANIDSNDKNYNENVTVLEVANKSETFKDRVAAFASWDVFPFIINDKRSGVPVNAGYMDAVGVLNEKEKFLNEIQRQAPIVWESVRLDVFTHHFAKEYIKKNHPKLVYVSYGETDDFAHDGQFDFYMKSLLNTDAFIADLWNYVQNDDFYKDNTYFIITTDHGRGEGVQEDSKWTGHGSNVKGAEHTWIAILGPNIEASGEASEGQLFTDQIAPTVAKILNLKIDSRNMPAKPISLK</sequence>
<reference evidence="4" key="1">
    <citation type="submission" date="2017-01" db="EMBL/GenBank/DDBJ databases">
        <authorList>
            <person name="Varghese N."/>
            <person name="Submissions S."/>
        </authorList>
    </citation>
    <scope>NUCLEOTIDE SEQUENCE [LARGE SCALE GENOMIC DNA]</scope>
    <source>
        <strain evidence="4">DSM 15366</strain>
    </source>
</reference>
<dbReference type="RefSeq" id="WP_076547465.1">
    <property type="nucleotide sequence ID" value="NZ_FTMA01000001.1"/>
</dbReference>
<evidence type="ECO:0000256" key="1">
    <source>
        <dbReference type="SAM" id="SignalP"/>
    </source>
</evidence>
<keyword evidence="1" id="KW-0732">Signal</keyword>
<dbReference type="Gene3D" id="3.40.720.10">
    <property type="entry name" value="Alkaline Phosphatase, subunit A"/>
    <property type="match status" value="1"/>
</dbReference>
<dbReference type="Pfam" id="PF01676">
    <property type="entry name" value="Metalloenzyme"/>
    <property type="match status" value="1"/>
</dbReference>